<evidence type="ECO:0000256" key="1">
    <source>
        <dbReference type="SAM" id="Phobius"/>
    </source>
</evidence>
<keyword evidence="3" id="KW-1185">Reference proteome</keyword>
<feature type="transmembrane region" description="Helical" evidence="1">
    <location>
        <begin position="32"/>
        <end position="52"/>
    </location>
</feature>
<feature type="transmembrane region" description="Helical" evidence="1">
    <location>
        <begin position="9"/>
        <end position="26"/>
    </location>
</feature>
<dbReference type="Proteomes" id="UP000233535">
    <property type="component" value="Unassembled WGS sequence"/>
</dbReference>
<reference evidence="2 3" key="1">
    <citation type="journal article" date="2017" name="Front. Microbiol.">
        <title>Labilibaculum manganireducens gen. nov., sp. nov. and Labilibaculum filiforme sp. nov., Novel Bacteroidetes Isolated from Subsurface Sediments of the Baltic Sea.</title>
        <authorList>
            <person name="Vandieken V."/>
            <person name="Marshall I.P."/>
            <person name="Niemann H."/>
            <person name="Engelen B."/>
            <person name="Cypionka H."/>
        </authorList>
    </citation>
    <scope>NUCLEOTIDE SEQUENCE [LARGE SCALE GENOMIC DNA]</scope>
    <source>
        <strain evidence="2 3">59.16B</strain>
    </source>
</reference>
<comment type="caution">
    <text evidence="2">The sequence shown here is derived from an EMBL/GenBank/DDBJ whole genome shotgun (WGS) entry which is preliminary data.</text>
</comment>
<dbReference type="EMBL" id="MVDD01000001">
    <property type="protein sequence ID" value="PKQ65687.1"/>
    <property type="molecule type" value="Genomic_DNA"/>
</dbReference>
<gene>
    <name evidence="2" type="ORF">BZG02_01390</name>
</gene>
<evidence type="ECO:0000313" key="2">
    <source>
        <dbReference type="EMBL" id="PKQ65687.1"/>
    </source>
</evidence>
<accession>A0A2N3I5V3</accession>
<organism evidence="2 3">
    <name type="scientific">Labilibaculum filiforme</name>
    <dbReference type="NCBI Taxonomy" id="1940526"/>
    <lineage>
        <taxon>Bacteria</taxon>
        <taxon>Pseudomonadati</taxon>
        <taxon>Bacteroidota</taxon>
        <taxon>Bacteroidia</taxon>
        <taxon>Marinilabiliales</taxon>
        <taxon>Marinifilaceae</taxon>
        <taxon>Labilibaculum</taxon>
    </lineage>
</organism>
<sequence length="111" mass="13266">MNSFSIYKTIYFIGLVLAFLGGYRIIKQLSYGEVIFAVGILLYSGVQIRLLFTKSRKDWWILEYLKLSVNLLFLLSIFLLIVFDIKWWYYPFVLGSLVDFFANLFRRIKRK</sequence>
<name>A0A2N3I5V3_9BACT</name>
<keyword evidence="1" id="KW-0812">Transmembrane</keyword>
<keyword evidence="1" id="KW-0472">Membrane</keyword>
<proteinExistence type="predicted"/>
<feature type="transmembrane region" description="Helical" evidence="1">
    <location>
        <begin position="88"/>
        <end position="105"/>
    </location>
</feature>
<evidence type="ECO:0000313" key="3">
    <source>
        <dbReference type="Proteomes" id="UP000233535"/>
    </source>
</evidence>
<protein>
    <submittedName>
        <fullName evidence="2">Uncharacterized protein</fullName>
    </submittedName>
</protein>
<keyword evidence="1" id="KW-1133">Transmembrane helix</keyword>
<feature type="transmembrane region" description="Helical" evidence="1">
    <location>
        <begin position="64"/>
        <end position="82"/>
    </location>
</feature>
<dbReference type="AlphaFoldDB" id="A0A2N3I5V3"/>